<evidence type="ECO:0000256" key="8">
    <source>
        <dbReference type="ARBA" id="ARBA00022989"/>
    </source>
</evidence>
<evidence type="ECO:0000256" key="7">
    <source>
        <dbReference type="ARBA" id="ARBA00022946"/>
    </source>
</evidence>
<evidence type="ECO:0000256" key="9">
    <source>
        <dbReference type="ARBA" id="ARBA00023010"/>
    </source>
</evidence>
<keyword evidence="9 12" id="KW-0811">Translocation</keyword>
<accession>E4ZGJ2</accession>
<comment type="similarity">
    <text evidence="2 12">Belongs to the PAM17 family.</text>
</comment>
<keyword evidence="10 12" id="KW-0496">Mitochondrion</keyword>
<evidence type="ECO:0000256" key="13">
    <source>
        <dbReference type="SAM" id="MobiDB-lite"/>
    </source>
</evidence>
<keyword evidence="5 12" id="KW-0999">Mitochondrion inner membrane</keyword>
<feature type="region of interest" description="Disordered" evidence="13">
    <location>
        <begin position="100"/>
        <end position="127"/>
    </location>
</feature>
<keyword evidence="3 12" id="KW-0813">Transport</keyword>
<dbReference type="EMBL" id="FP929064">
    <property type="protein sequence ID" value="CBX90412.1"/>
    <property type="molecule type" value="Genomic_DNA"/>
</dbReference>
<comment type="subcellular location">
    <subcellularLocation>
        <location evidence="1 12">Mitochondrion inner membrane</location>
        <topology evidence="1 12">Multi-pass membrane protein</topology>
    </subcellularLocation>
</comment>
<dbReference type="VEuPathDB" id="FungiDB:LEMA_P065380.1"/>
<keyword evidence="8 12" id="KW-1133">Transmembrane helix</keyword>
<dbReference type="HOGENOM" id="CLU_068297_0_1_1"/>
<evidence type="ECO:0000256" key="1">
    <source>
        <dbReference type="ARBA" id="ARBA00004448"/>
    </source>
</evidence>
<feature type="compositionally biased region" description="Polar residues" evidence="13">
    <location>
        <begin position="100"/>
        <end position="111"/>
    </location>
</feature>
<evidence type="ECO:0000256" key="11">
    <source>
        <dbReference type="ARBA" id="ARBA00023136"/>
    </source>
</evidence>
<evidence type="ECO:0000256" key="10">
    <source>
        <dbReference type="ARBA" id="ARBA00023128"/>
    </source>
</evidence>
<dbReference type="FunCoup" id="E4ZGJ2">
    <property type="interactions" value="46"/>
</dbReference>
<dbReference type="STRING" id="985895.E4ZGJ2"/>
<keyword evidence="6 12" id="KW-0653">Protein transport</keyword>
<keyword evidence="7" id="KW-0809">Transit peptide</keyword>
<evidence type="ECO:0000313" key="15">
    <source>
        <dbReference type="Proteomes" id="UP000002668"/>
    </source>
</evidence>
<comment type="function">
    <text evidence="12">Component of the PAM complex, a complex required for the translocation of transit peptide-containing proteins from the inner membrane into the mitochondrial matrix in an ATP-dependent manner.</text>
</comment>
<evidence type="ECO:0000256" key="5">
    <source>
        <dbReference type="ARBA" id="ARBA00022792"/>
    </source>
</evidence>
<keyword evidence="4 12" id="KW-0812">Transmembrane</keyword>
<evidence type="ECO:0000256" key="2">
    <source>
        <dbReference type="ARBA" id="ARBA00006837"/>
    </source>
</evidence>
<sequence length="314" mass="34521">MCDTCQCQKSRSATKLTSSTSDHGLTSWGRAKLSKHLHNLLFAIHPTPTITAPPPFLSPNLPQKTTHDNFTMLTRSALCPTRAFATRFTPAILAPYSTSASSFPASTRPAKQQQQQQQHQRTPFTPRVTFSSRISLRSASSAPSQSAPGSASPAQPQLTWDAFFALRRTRRRIGQACSVIGAAGVTYYGLTTMINNGYDATLSAQLGGFDPFMLMGLSTLGMMAVGWLIGPVFGNQVFNLAYRGVLAEFTRKDTTFFNRIKRHRVDPTASSLANPPPDYYGEKISSVAGYRRWLKDQRAFNLKTGRYKGAIKSQ</sequence>
<protein>
    <recommendedName>
        <fullName evidence="12">Presequence translocated-associated motor subunit PAM17</fullName>
    </recommendedName>
</protein>
<evidence type="ECO:0000256" key="4">
    <source>
        <dbReference type="ARBA" id="ARBA00022692"/>
    </source>
</evidence>
<dbReference type="Pfam" id="PF08566">
    <property type="entry name" value="Pam17"/>
    <property type="match status" value="1"/>
</dbReference>
<keyword evidence="15" id="KW-1185">Reference proteome</keyword>
<dbReference type="Proteomes" id="UP000002668">
    <property type="component" value="Genome"/>
</dbReference>
<evidence type="ECO:0000256" key="12">
    <source>
        <dbReference type="RuleBase" id="RU367146"/>
    </source>
</evidence>
<dbReference type="eggNOG" id="ENOG502S1B1">
    <property type="taxonomic scope" value="Eukaryota"/>
</dbReference>
<dbReference type="InParanoid" id="E4ZGJ2"/>
<evidence type="ECO:0000256" key="6">
    <source>
        <dbReference type="ARBA" id="ARBA00022927"/>
    </source>
</evidence>
<dbReference type="OMA" id="ASRIPCT"/>
<dbReference type="PANTHER" id="PTHR28021">
    <property type="entry name" value="PRESEQUENCE TRANSLOCATED-ASSOCIATED MOTOR SUBUNIT PAM17, MITOCHONDRIAL"/>
    <property type="match status" value="1"/>
</dbReference>
<dbReference type="GO" id="GO:0030150">
    <property type="term" value="P:protein import into mitochondrial matrix"/>
    <property type="evidence" value="ECO:0007669"/>
    <property type="project" value="UniProtKB-UniRule"/>
</dbReference>
<dbReference type="GO" id="GO:0001405">
    <property type="term" value="C:PAM complex, Tim23 associated import motor"/>
    <property type="evidence" value="ECO:0007669"/>
    <property type="project" value="UniProtKB-UniRule"/>
</dbReference>
<proteinExistence type="inferred from homology"/>
<dbReference type="InterPro" id="IPR013875">
    <property type="entry name" value="Pam17"/>
</dbReference>
<evidence type="ECO:0000313" key="14">
    <source>
        <dbReference type="EMBL" id="CBX90412.1"/>
    </source>
</evidence>
<feature type="transmembrane region" description="Helical" evidence="12">
    <location>
        <begin position="173"/>
        <end position="191"/>
    </location>
</feature>
<name>E4ZGJ2_LEPMJ</name>
<keyword evidence="11 12" id="KW-0472">Membrane</keyword>
<evidence type="ECO:0000256" key="3">
    <source>
        <dbReference type="ARBA" id="ARBA00022448"/>
    </source>
</evidence>
<feature type="transmembrane region" description="Helical" evidence="12">
    <location>
        <begin position="211"/>
        <end position="233"/>
    </location>
</feature>
<organism evidence="14 15">
    <name type="scientific">Leptosphaeria maculans (strain JN3 / isolate v23.1.3 / race Av1-4-5-6-7-8)</name>
    <name type="common">Blackleg fungus</name>
    <name type="synonym">Phoma lingam</name>
    <dbReference type="NCBI Taxonomy" id="985895"/>
    <lineage>
        <taxon>Eukaryota</taxon>
        <taxon>Fungi</taxon>
        <taxon>Dikarya</taxon>
        <taxon>Ascomycota</taxon>
        <taxon>Pezizomycotina</taxon>
        <taxon>Dothideomycetes</taxon>
        <taxon>Pleosporomycetidae</taxon>
        <taxon>Pleosporales</taxon>
        <taxon>Pleosporineae</taxon>
        <taxon>Leptosphaeriaceae</taxon>
        <taxon>Plenodomus</taxon>
        <taxon>Plenodomus lingam/Leptosphaeria maculans species complex</taxon>
    </lineage>
</organism>
<dbReference type="PANTHER" id="PTHR28021:SF1">
    <property type="entry name" value="PRESEQUENCE TRANSLOCATED-ASSOCIATED MOTOR SUBUNIT PAM17, MITOCHONDRIAL"/>
    <property type="match status" value="1"/>
</dbReference>
<reference evidence="15" key="1">
    <citation type="journal article" date="2011" name="Nat. Commun.">
        <title>Effector diversification within compartments of the Leptosphaeria maculans genome affected by Repeat-Induced Point mutations.</title>
        <authorList>
            <person name="Rouxel T."/>
            <person name="Grandaubert J."/>
            <person name="Hane J.K."/>
            <person name="Hoede C."/>
            <person name="van de Wouw A.P."/>
            <person name="Couloux A."/>
            <person name="Dominguez V."/>
            <person name="Anthouard V."/>
            <person name="Bally P."/>
            <person name="Bourras S."/>
            <person name="Cozijnsen A.J."/>
            <person name="Ciuffetti L.M."/>
            <person name="Degrave A."/>
            <person name="Dilmaghani A."/>
            <person name="Duret L."/>
            <person name="Fudal I."/>
            <person name="Goodwin S.B."/>
            <person name="Gout L."/>
            <person name="Glaser N."/>
            <person name="Linglin J."/>
            <person name="Kema G.H.J."/>
            <person name="Lapalu N."/>
            <person name="Lawrence C.B."/>
            <person name="May K."/>
            <person name="Meyer M."/>
            <person name="Ollivier B."/>
            <person name="Poulain J."/>
            <person name="Schoch C.L."/>
            <person name="Simon A."/>
            <person name="Spatafora J.W."/>
            <person name="Stachowiak A."/>
            <person name="Turgeon B.G."/>
            <person name="Tyler B.M."/>
            <person name="Vincent D."/>
            <person name="Weissenbach J."/>
            <person name="Amselem J."/>
            <person name="Quesneville H."/>
            <person name="Oliver R.P."/>
            <person name="Wincker P."/>
            <person name="Balesdent M.-H."/>
            <person name="Howlett B.J."/>
        </authorList>
    </citation>
    <scope>NUCLEOTIDE SEQUENCE [LARGE SCALE GENOMIC DNA]</scope>
    <source>
        <strain evidence="15">JN3 / isolate v23.1.3 / race Av1-4-5-6-7-8</strain>
    </source>
</reference>
<gene>
    <name evidence="14" type="ORF">LEMA_P065380.1</name>
</gene>
<comment type="subunit">
    <text evidence="12">Component of the PAM complex.</text>
</comment>
<dbReference type="OrthoDB" id="5970083at2759"/>
<dbReference type="AlphaFoldDB" id="E4ZGJ2"/>
<dbReference type="GeneID" id="13292293"/>